<dbReference type="GO" id="GO:0008171">
    <property type="term" value="F:O-methyltransferase activity"/>
    <property type="evidence" value="ECO:0007669"/>
    <property type="project" value="InterPro"/>
</dbReference>
<dbReference type="Gene3D" id="3.40.50.150">
    <property type="entry name" value="Vaccinia Virus protein VP39"/>
    <property type="match status" value="1"/>
</dbReference>
<dbReference type="InterPro" id="IPR002935">
    <property type="entry name" value="SAM_O-MeTrfase"/>
</dbReference>
<name>A0A1I2PA24_9EURY</name>
<dbReference type="OrthoDB" id="21414at2157"/>
<dbReference type="InterPro" id="IPR029063">
    <property type="entry name" value="SAM-dependent_MTases_sf"/>
</dbReference>
<gene>
    <name evidence="4" type="ORF">SAMN04488063_1514</name>
</gene>
<dbReference type="AlphaFoldDB" id="A0A1I2PA24"/>
<dbReference type="Pfam" id="PF01596">
    <property type="entry name" value="Methyltransf_3"/>
    <property type="match status" value="1"/>
</dbReference>
<dbReference type="PANTHER" id="PTHR43167">
    <property type="entry name" value="PUTATIVE (AFU_ORTHOLOGUE AFUA_6G01830)-RELATED"/>
    <property type="match status" value="1"/>
</dbReference>
<accession>A0A1I2PA24</accession>
<keyword evidence="1 4" id="KW-0489">Methyltransferase</keyword>
<dbReference type="EMBL" id="FOOQ01000001">
    <property type="protein sequence ID" value="SFG13002.1"/>
    <property type="molecule type" value="Genomic_DNA"/>
</dbReference>
<dbReference type="SUPFAM" id="SSF53335">
    <property type="entry name" value="S-adenosyl-L-methionine-dependent methyltransferases"/>
    <property type="match status" value="1"/>
</dbReference>
<reference evidence="5" key="1">
    <citation type="submission" date="2016-10" db="EMBL/GenBank/DDBJ databases">
        <authorList>
            <person name="Varghese N."/>
            <person name="Submissions S."/>
        </authorList>
    </citation>
    <scope>NUCLEOTIDE SEQUENCE [LARGE SCALE GENOMIC DNA]</scope>
    <source>
        <strain evidence="5">CGMCC 1.7739</strain>
    </source>
</reference>
<organism evidence="4 5">
    <name type="scientific">Halopelagius inordinatus</name>
    <dbReference type="NCBI Taxonomy" id="553467"/>
    <lineage>
        <taxon>Archaea</taxon>
        <taxon>Methanobacteriati</taxon>
        <taxon>Methanobacteriota</taxon>
        <taxon>Stenosarchaea group</taxon>
        <taxon>Halobacteria</taxon>
        <taxon>Halobacteriales</taxon>
        <taxon>Haloferacaceae</taxon>
    </lineage>
</organism>
<evidence type="ECO:0000313" key="4">
    <source>
        <dbReference type="EMBL" id="SFG13002.1"/>
    </source>
</evidence>
<dbReference type="STRING" id="553467.SAMN04488063_1514"/>
<evidence type="ECO:0000313" key="5">
    <source>
        <dbReference type="Proteomes" id="UP000198876"/>
    </source>
</evidence>
<evidence type="ECO:0000256" key="1">
    <source>
        <dbReference type="ARBA" id="ARBA00022603"/>
    </source>
</evidence>
<dbReference type="PANTHER" id="PTHR43167:SF1">
    <property type="entry name" value="PUTATIVE (AFU_ORTHOLOGUE AFUA_6G01830)-RELATED"/>
    <property type="match status" value="1"/>
</dbReference>
<sequence length="226" mass="24546">MSDDAETIRRFVRGLAPEHDDIHAEMAAYADEHGFPIVGREAGGTLRLLARLTDADRVFEFGSGFGYSAYWFAKGAAPDARFVLTEYDGDELDMAREFFERAGLTDRTEFHEGDALAAVEQYPGPFDVVLVDHEKSRYADAFRAVRSKVARGGVVVADNVTHGPADVSALTRYVEGEPLDAPDESTEGIASYLDAVRADPEFETVLLPVGNGLAVSVRTGHTATES</sequence>
<proteinExistence type="predicted"/>
<evidence type="ECO:0000256" key="2">
    <source>
        <dbReference type="ARBA" id="ARBA00022679"/>
    </source>
</evidence>
<protein>
    <submittedName>
        <fullName evidence="4">Predicted O-methyltransferase YrrM</fullName>
    </submittedName>
</protein>
<dbReference type="PROSITE" id="PS51682">
    <property type="entry name" value="SAM_OMT_I"/>
    <property type="match status" value="1"/>
</dbReference>
<dbReference type="CDD" id="cd02440">
    <property type="entry name" value="AdoMet_MTases"/>
    <property type="match status" value="1"/>
</dbReference>
<evidence type="ECO:0000256" key="3">
    <source>
        <dbReference type="ARBA" id="ARBA00022691"/>
    </source>
</evidence>
<dbReference type="GO" id="GO:0032259">
    <property type="term" value="P:methylation"/>
    <property type="evidence" value="ECO:0007669"/>
    <property type="project" value="UniProtKB-KW"/>
</dbReference>
<dbReference type="RefSeq" id="WP_092890612.1">
    <property type="nucleotide sequence ID" value="NZ_FOOQ01000001.1"/>
</dbReference>
<dbReference type="Proteomes" id="UP000198876">
    <property type="component" value="Unassembled WGS sequence"/>
</dbReference>
<keyword evidence="3" id="KW-0949">S-adenosyl-L-methionine</keyword>
<keyword evidence="2 4" id="KW-0808">Transferase</keyword>
<keyword evidence="5" id="KW-1185">Reference proteome</keyword>